<evidence type="ECO:0000313" key="1">
    <source>
        <dbReference type="EMBL" id="KAJ4860798.1"/>
    </source>
</evidence>
<proteinExistence type="predicted"/>
<protein>
    <submittedName>
        <fullName evidence="1">Uncharacterized protein</fullName>
    </submittedName>
</protein>
<dbReference type="RefSeq" id="XP_056029854.1">
    <property type="nucleotide sequence ID" value="XM_056172996.1"/>
</dbReference>
<accession>A0A9W9BCM4</accession>
<dbReference type="AlphaFoldDB" id="A0A9W9BCM4"/>
<name>A0A9W9BCM4_9HYPO</name>
<comment type="caution">
    <text evidence="1">The sequence shown here is derived from an EMBL/GenBank/DDBJ whole genome shotgun (WGS) entry which is preliminary data.</text>
</comment>
<evidence type="ECO:0000313" key="2">
    <source>
        <dbReference type="Proteomes" id="UP001140511"/>
    </source>
</evidence>
<gene>
    <name evidence="1" type="ORF">T069G_05786</name>
</gene>
<keyword evidence="2" id="KW-1185">Reference proteome</keyword>
<sequence length="446" mass="49274">MRDNPDINRLLSSLQSEDDTRFDIVLHDEDSLKDDGEKGAELKSSFIIQGSNLGGGEEQSIRVIEKDISKDALTVQCDLPQIIHGTMSDGRTPATLIVFQFVFMPRDNRQRFKKAGISICFSDGEVTNITPDGTWATFQSETQQELSHSINPGLEATLGLGKATVGYTWQLTKNTTIEGHSTVLGCTQMLGQSSSMKKARRNTILWVLQENEQIKSGIPSFMQAAALLKREGTETEPMGKKFSAKITIRGKVGNHKWVTNKWEDIKKIGTFDSVNNLGKVDLDTYKQLVAIRSWVNGNEKATDQVLVPAEVTEDGFAAQPLSQLSGTEPVAISTALGVAAASTSVEDETKEITPHISAGDSQEEPYRPQMETDALMLANSSSASSISEDGGVEDQVIPLNIEQKRQKLKDLEEELLLVRNETRLITQLVILGREERRLLKESRKLR</sequence>
<dbReference type="Proteomes" id="UP001140511">
    <property type="component" value="Unassembled WGS sequence"/>
</dbReference>
<dbReference type="GeneID" id="80867684"/>
<dbReference type="EMBL" id="JAOPEN010000003">
    <property type="protein sequence ID" value="KAJ4860798.1"/>
    <property type="molecule type" value="Genomic_DNA"/>
</dbReference>
<organism evidence="1 2">
    <name type="scientific">Trichoderma breve</name>
    <dbReference type="NCBI Taxonomy" id="2034170"/>
    <lineage>
        <taxon>Eukaryota</taxon>
        <taxon>Fungi</taxon>
        <taxon>Dikarya</taxon>
        <taxon>Ascomycota</taxon>
        <taxon>Pezizomycotina</taxon>
        <taxon>Sordariomycetes</taxon>
        <taxon>Hypocreomycetidae</taxon>
        <taxon>Hypocreales</taxon>
        <taxon>Hypocreaceae</taxon>
        <taxon>Trichoderma</taxon>
    </lineage>
</organism>
<reference evidence="1" key="1">
    <citation type="submission" date="2022-09" db="EMBL/GenBank/DDBJ databases">
        <title>Chromosome-level assembly of Trichoderma breve T069, a fungus used in development of biopesticide product.</title>
        <authorList>
            <person name="Lin R."/>
            <person name="Liu T."/>
        </authorList>
    </citation>
    <scope>NUCLEOTIDE SEQUENCE</scope>
    <source>
        <strain evidence="1">T069</strain>
    </source>
</reference>